<sequence>MVGGASTACGKLSGTCVNRNRGIIGHTKPSSSRKEVQVQRWEHRHEPFLLYWKANVKIILIKTCN</sequence>
<evidence type="ECO:0000313" key="2">
    <source>
        <dbReference type="Proteomes" id="UP000677918"/>
    </source>
</evidence>
<organism evidence="1 2">
    <name type="scientific">Xylanibacillus composti</name>
    <dbReference type="NCBI Taxonomy" id="1572762"/>
    <lineage>
        <taxon>Bacteria</taxon>
        <taxon>Bacillati</taxon>
        <taxon>Bacillota</taxon>
        <taxon>Bacilli</taxon>
        <taxon>Bacillales</taxon>
        <taxon>Paenibacillaceae</taxon>
        <taxon>Xylanibacillus</taxon>
    </lineage>
</organism>
<proteinExistence type="predicted"/>
<accession>A0A8J4H685</accession>
<comment type="caution">
    <text evidence="1">The sequence shown here is derived from an EMBL/GenBank/DDBJ whole genome shotgun (WGS) entry which is preliminary data.</text>
</comment>
<dbReference type="Proteomes" id="UP000677918">
    <property type="component" value="Unassembled WGS sequence"/>
</dbReference>
<evidence type="ECO:0000313" key="1">
    <source>
        <dbReference type="EMBL" id="GIQ69594.1"/>
    </source>
</evidence>
<dbReference type="EMBL" id="BOVK01000031">
    <property type="protein sequence ID" value="GIQ69594.1"/>
    <property type="molecule type" value="Genomic_DNA"/>
</dbReference>
<keyword evidence="2" id="KW-1185">Reference proteome</keyword>
<reference evidence="1" key="1">
    <citation type="submission" date="2021-04" db="EMBL/GenBank/DDBJ databases">
        <title>Draft genome sequence of Xylanibacillus composti strain K13.</title>
        <authorList>
            <person name="Uke A."/>
            <person name="Chhe C."/>
            <person name="Baramee S."/>
            <person name="Kosugi A."/>
        </authorList>
    </citation>
    <scope>NUCLEOTIDE SEQUENCE</scope>
    <source>
        <strain evidence="1">K13</strain>
    </source>
</reference>
<protein>
    <submittedName>
        <fullName evidence="1">Uncharacterized protein</fullName>
    </submittedName>
</protein>
<dbReference type="AlphaFoldDB" id="A0A8J4H685"/>
<gene>
    <name evidence="1" type="ORF">XYCOK13_24180</name>
</gene>
<name>A0A8J4H685_9BACL</name>